<dbReference type="EMBL" id="QGKX02000095">
    <property type="protein sequence ID" value="KAF3570663.1"/>
    <property type="molecule type" value="Genomic_DNA"/>
</dbReference>
<comment type="caution">
    <text evidence="2">The sequence shown here is derived from an EMBL/GenBank/DDBJ whole genome shotgun (WGS) entry which is preliminary data.</text>
</comment>
<dbReference type="PANTHER" id="PTHR34209:SF3">
    <property type="entry name" value="RHODANESE_CELL CYCLE CONTROL PHOSPHATASE SUPERFAMILY PROTEIN"/>
    <property type="match status" value="1"/>
</dbReference>
<proteinExistence type="predicted"/>
<accession>A0A8S9RCT3</accession>
<organism evidence="2 3">
    <name type="scientific">Brassica cretica</name>
    <name type="common">Mustard</name>
    <dbReference type="NCBI Taxonomy" id="69181"/>
    <lineage>
        <taxon>Eukaryota</taxon>
        <taxon>Viridiplantae</taxon>
        <taxon>Streptophyta</taxon>
        <taxon>Embryophyta</taxon>
        <taxon>Tracheophyta</taxon>
        <taxon>Spermatophyta</taxon>
        <taxon>Magnoliopsida</taxon>
        <taxon>eudicotyledons</taxon>
        <taxon>Gunneridae</taxon>
        <taxon>Pentapetalae</taxon>
        <taxon>rosids</taxon>
        <taxon>malvids</taxon>
        <taxon>Brassicales</taxon>
        <taxon>Brassicaceae</taxon>
        <taxon>Brassiceae</taxon>
        <taxon>Brassica</taxon>
    </lineage>
</organism>
<dbReference type="AlphaFoldDB" id="A0A8S9RCT3"/>
<dbReference type="InterPro" id="IPR044690">
    <property type="entry name" value="CAS_plant"/>
</dbReference>
<feature type="compositionally biased region" description="Polar residues" evidence="1">
    <location>
        <begin position="113"/>
        <end position="125"/>
    </location>
</feature>
<gene>
    <name evidence="2" type="ORF">F2Q69_00062186</name>
</gene>
<protein>
    <submittedName>
        <fullName evidence="2">Uncharacterized protein</fullName>
    </submittedName>
</protein>
<reference evidence="2" key="1">
    <citation type="submission" date="2019-12" db="EMBL/GenBank/DDBJ databases">
        <title>Genome sequencing and annotation of Brassica cretica.</title>
        <authorList>
            <person name="Studholme D.J."/>
            <person name="Sarris P."/>
        </authorList>
    </citation>
    <scope>NUCLEOTIDE SEQUENCE</scope>
    <source>
        <strain evidence="2">PFS-109/04</strain>
        <tissue evidence="2">Leaf</tissue>
    </source>
</reference>
<evidence type="ECO:0000313" key="2">
    <source>
        <dbReference type="EMBL" id="KAF3570663.1"/>
    </source>
</evidence>
<dbReference type="Proteomes" id="UP000712600">
    <property type="component" value="Unassembled WGS sequence"/>
</dbReference>
<name>A0A8S9RCT3_BRACR</name>
<dbReference type="GO" id="GO:0009704">
    <property type="term" value="P:de-etiolation"/>
    <property type="evidence" value="ECO:0007669"/>
    <property type="project" value="InterPro"/>
</dbReference>
<dbReference type="GO" id="GO:0071277">
    <property type="term" value="P:cellular response to calcium ion"/>
    <property type="evidence" value="ECO:0007669"/>
    <property type="project" value="InterPro"/>
</dbReference>
<dbReference type="GO" id="GO:0090333">
    <property type="term" value="P:regulation of stomatal closure"/>
    <property type="evidence" value="ECO:0007669"/>
    <property type="project" value="InterPro"/>
</dbReference>
<feature type="region of interest" description="Disordered" evidence="1">
    <location>
        <begin position="105"/>
        <end position="150"/>
    </location>
</feature>
<sequence>MTFSSGVKDSFSSSPNQVENAKLQTEAFIAIDLLRQSVTFAEELFPPAVKSVLNSSEDAALNVLRPLEAVLEQSLTKIASYSSRMLFAPVKRGAQDLSWAAGQLETNGVGLPTSPSSSDVRSQVLQAAAKHESQPSVETSKMDHHHQKKH</sequence>
<dbReference type="PANTHER" id="PTHR34209">
    <property type="entry name" value="RHODANESE/CELL CYCLE CONTROL PHOSPHATASE SUPERFAMILY PROTEIN"/>
    <property type="match status" value="1"/>
</dbReference>
<evidence type="ECO:0000256" key="1">
    <source>
        <dbReference type="SAM" id="MobiDB-lite"/>
    </source>
</evidence>
<evidence type="ECO:0000313" key="3">
    <source>
        <dbReference type="Proteomes" id="UP000712600"/>
    </source>
</evidence>